<feature type="transmembrane region" description="Helical" evidence="1">
    <location>
        <begin position="12"/>
        <end position="37"/>
    </location>
</feature>
<organism evidence="3 4">
    <name type="scientific">Curtobacterium poinsettiae</name>
    <dbReference type="NCBI Taxonomy" id="159612"/>
    <lineage>
        <taxon>Bacteria</taxon>
        <taxon>Bacillati</taxon>
        <taxon>Actinomycetota</taxon>
        <taxon>Actinomycetes</taxon>
        <taxon>Micrococcales</taxon>
        <taxon>Microbacteriaceae</taxon>
        <taxon>Curtobacterium</taxon>
    </lineage>
</organism>
<dbReference type="SUPFAM" id="SSF110857">
    <property type="entry name" value="Gamma-glutamyl cyclotransferase-like"/>
    <property type="match status" value="1"/>
</dbReference>
<dbReference type="InterPro" id="IPR036568">
    <property type="entry name" value="GGCT-like_sf"/>
</dbReference>
<dbReference type="KEGG" id="cpoi:OE229_16950"/>
<evidence type="ECO:0000313" key="4">
    <source>
        <dbReference type="Proteomes" id="UP001062223"/>
    </source>
</evidence>
<accession>A0A9Q9P6Z4</accession>
<evidence type="ECO:0000313" key="3">
    <source>
        <dbReference type="EMBL" id="UYC80773.1"/>
    </source>
</evidence>
<evidence type="ECO:0000259" key="2">
    <source>
        <dbReference type="Pfam" id="PF06094"/>
    </source>
</evidence>
<keyword evidence="1" id="KW-1133">Transmembrane helix</keyword>
<dbReference type="EMBL" id="CP106879">
    <property type="protein sequence ID" value="UYC80773.1"/>
    <property type="molecule type" value="Genomic_DNA"/>
</dbReference>
<dbReference type="AlphaFoldDB" id="A0A9Q9P6Z4"/>
<proteinExistence type="predicted"/>
<feature type="domain" description="Gamma-glutamylcyclotransferase AIG2-like" evidence="2">
    <location>
        <begin position="107"/>
        <end position="214"/>
    </location>
</feature>
<evidence type="ECO:0000256" key="1">
    <source>
        <dbReference type="SAM" id="Phobius"/>
    </source>
</evidence>
<reference evidence="3" key="1">
    <citation type="submission" date="2022-09" db="EMBL/GenBank/DDBJ databases">
        <title>Taxonomy of Curtobacterium flaccumfaciens.</title>
        <authorList>
            <person name="Osdaghi E."/>
            <person name="Taghavi S.M."/>
            <person name="Hamidizade M."/>
            <person name="Abachi H."/>
            <person name="Fazliarab A."/>
            <person name="Baeyen S."/>
            <person name="Portier P."/>
            <person name="Van Vaerenbergh J."/>
            <person name="Jacques M.-A."/>
        </authorList>
    </citation>
    <scope>NUCLEOTIDE SEQUENCE</scope>
    <source>
        <strain evidence="3">AGQB46</strain>
    </source>
</reference>
<dbReference type="Proteomes" id="UP001062223">
    <property type="component" value="Chromosome"/>
</dbReference>
<sequence length="216" mass="23419">MKRLSPGQRWVIGLGAFALVCLVVGVIGLVVGVTNRYECLSGSEFWPQSSCLRHESGIFWGSTLGVIGLLHLGLTGLAGALVWTSTPAIAPRPVKRPTPRAGETHRVFSYGTLQQPLVQESLFGDHVPTTPDALPGWRLDWVTITDPDVIRTSGSDLHPILRRGSAGDVVEGVALTLGYEWQLRAVDGYEVADYQRIRVTLASGWTAWVYVAADEA</sequence>
<dbReference type="InterPro" id="IPR013024">
    <property type="entry name" value="GGCT-like"/>
</dbReference>
<dbReference type="Pfam" id="PF06094">
    <property type="entry name" value="GGACT"/>
    <property type="match status" value="1"/>
</dbReference>
<gene>
    <name evidence="3" type="ORF">OE229_16950</name>
</gene>
<name>A0A9Q9P6Z4_9MICO</name>
<feature type="transmembrane region" description="Helical" evidence="1">
    <location>
        <begin position="57"/>
        <end position="83"/>
    </location>
</feature>
<keyword evidence="1" id="KW-0812">Transmembrane</keyword>
<protein>
    <submittedName>
        <fullName evidence="3">Gamma-glutamylcyclotransferase</fullName>
    </submittedName>
</protein>
<dbReference type="InterPro" id="IPR009288">
    <property type="entry name" value="AIG2-like_dom"/>
</dbReference>
<dbReference type="RefSeq" id="WP_262139011.1">
    <property type="nucleotide sequence ID" value="NZ_CP106879.1"/>
</dbReference>
<keyword evidence="1" id="KW-0472">Membrane</keyword>
<dbReference type="Gene3D" id="3.10.490.10">
    <property type="entry name" value="Gamma-glutamyl cyclotransferase-like"/>
    <property type="match status" value="1"/>
</dbReference>
<dbReference type="CDD" id="cd06661">
    <property type="entry name" value="GGCT_like"/>
    <property type="match status" value="1"/>
</dbReference>